<protein>
    <recommendedName>
        <fullName evidence="2">Phosphoribosyltransferase domain-containing protein</fullName>
    </recommendedName>
</protein>
<comment type="similarity">
    <text evidence="1">Belongs to the ComF/GntX family.</text>
</comment>
<dbReference type="Proteomes" id="UP001320148">
    <property type="component" value="Chromosome"/>
</dbReference>
<accession>A0ABM7PP98</accession>
<dbReference type="PANTHER" id="PTHR47505">
    <property type="entry name" value="DNA UTILIZATION PROTEIN YHGH"/>
    <property type="match status" value="1"/>
</dbReference>
<dbReference type="CDD" id="cd06223">
    <property type="entry name" value="PRTases_typeI"/>
    <property type="match status" value="1"/>
</dbReference>
<evidence type="ECO:0000313" key="4">
    <source>
        <dbReference type="Proteomes" id="UP001320148"/>
    </source>
</evidence>
<gene>
    <name evidence="3" type="ORF">DSLASN_49710</name>
</gene>
<organism evidence="3 4">
    <name type="scientific">Desulfoluna limicola</name>
    <dbReference type="NCBI Taxonomy" id="2810562"/>
    <lineage>
        <taxon>Bacteria</taxon>
        <taxon>Pseudomonadati</taxon>
        <taxon>Thermodesulfobacteriota</taxon>
        <taxon>Desulfobacteria</taxon>
        <taxon>Desulfobacterales</taxon>
        <taxon>Desulfolunaceae</taxon>
        <taxon>Desulfoluna</taxon>
    </lineage>
</organism>
<evidence type="ECO:0000313" key="3">
    <source>
        <dbReference type="EMBL" id="BCS99339.1"/>
    </source>
</evidence>
<keyword evidence="4" id="KW-1185">Reference proteome</keyword>
<dbReference type="EMBL" id="AP024488">
    <property type="protein sequence ID" value="BCS99339.1"/>
    <property type="molecule type" value="Genomic_DNA"/>
</dbReference>
<dbReference type="Gene3D" id="3.40.50.2020">
    <property type="match status" value="1"/>
</dbReference>
<reference evidence="3 4" key="1">
    <citation type="submission" date="2021-02" db="EMBL/GenBank/DDBJ databases">
        <title>Complete genome of Desulfoluna sp. strain ASN36.</title>
        <authorList>
            <person name="Takahashi A."/>
            <person name="Kojima H."/>
            <person name="Fukui M."/>
        </authorList>
    </citation>
    <scope>NUCLEOTIDE SEQUENCE [LARGE SCALE GENOMIC DNA]</scope>
    <source>
        <strain evidence="3 4">ASN36</strain>
    </source>
</reference>
<name>A0ABM7PP98_9BACT</name>
<evidence type="ECO:0000259" key="2">
    <source>
        <dbReference type="Pfam" id="PF00156"/>
    </source>
</evidence>
<dbReference type="SUPFAM" id="SSF53271">
    <property type="entry name" value="PRTase-like"/>
    <property type="match status" value="1"/>
</dbReference>
<dbReference type="Pfam" id="PF00156">
    <property type="entry name" value="Pribosyltran"/>
    <property type="match status" value="1"/>
</dbReference>
<dbReference type="InterPro" id="IPR000836">
    <property type="entry name" value="PRTase_dom"/>
</dbReference>
<dbReference type="InterPro" id="IPR051910">
    <property type="entry name" value="ComF/GntX_DNA_util-trans"/>
</dbReference>
<feature type="domain" description="Phosphoribosyltransferase" evidence="2">
    <location>
        <begin position="130"/>
        <end position="176"/>
    </location>
</feature>
<dbReference type="InterPro" id="IPR029057">
    <property type="entry name" value="PRTase-like"/>
</dbReference>
<dbReference type="RefSeq" id="WP_236890678.1">
    <property type="nucleotide sequence ID" value="NZ_AP024488.1"/>
</dbReference>
<dbReference type="PANTHER" id="PTHR47505:SF1">
    <property type="entry name" value="DNA UTILIZATION PROTEIN YHGH"/>
    <property type="match status" value="1"/>
</dbReference>
<proteinExistence type="inferred from homology"/>
<evidence type="ECO:0000256" key="1">
    <source>
        <dbReference type="ARBA" id="ARBA00008007"/>
    </source>
</evidence>
<sequence length="180" mass="20111">MDPARPLARVTALFLHDDGPAMAVRALKYKNKRALAPPMGRLLFVRALRAHLDAEGKRWDIDLVVPVPLHGKRLRQRGFNQASLLLCAFEDEAGLRVCHRLLRRRRETTPQAGLTRKARLKNVKGAFELTPGRDIKGKRVLLVDDVFTTGSTLTACATILKKHGASEVCALVFARRDMAR</sequence>